<dbReference type="PANTHER" id="PTHR10642">
    <property type="entry name" value="RIBONUCLEASE H1"/>
    <property type="match status" value="1"/>
</dbReference>
<keyword evidence="8" id="KW-0255">Endonuclease</keyword>
<evidence type="ECO:0000256" key="1">
    <source>
        <dbReference type="ARBA" id="ARBA00000077"/>
    </source>
</evidence>
<dbReference type="EMBL" id="DPOP01000106">
    <property type="protein sequence ID" value="HCW68212.1"/>
    <property type="molecule type" value="Genomic_DNA"/>
</dbReference>
<comment type="cofactor">
    <cofactor evidence="2">
        <name>Mg(2+)</name>
        <dbReference type="ChEBI" id="CHEBI:18420"/>
    </cofactor>
</comment>
<feature type="domain" description="RNase H type-1" evidence="11">
    <location>
        <begin position="7"/>
        <end position="114"/>
    </location>
</feature>
<dbReference type="InterPro" id="IPR036397">
    <property type="entry name" value="RNaseH_sf"/>
</dbReference>
<dbReference type="PROSITE" id="PS50879">
    <property type="entry name" value="RNASE_H_1"/>
    <property type="match status" value="1"/>
</dbReference>
<proteinExistence type="inferred from homology"/>
<name>A0A3D5NC39_9PROT</name>
<dbReference type="PANTHER" id="PTHR10642:SF26">
    <property type="entry name" value="RIBONUCLEASE H1"/>
    <property type="match status" value="1"/>
</dbReference>
<dbReference type="InterPro" id="IPR022892">
    <property type="entry name" value="RNaseHI"/>
</dbReference>
<comment type="subunit">
    <text evidence="4">Monomer.</text>
</comment>
<dbReference type="STRING" id="168935.AUP42_10170"/>
<dbReference type="GO" id="GO:0003676">
    <property type="term" value="F:nucleic acid binding"/>
    <property type="evidence" value="ECO:0007669"/>
    <property type="project" value="InterPro"/>
</dbReference>
<dbReference type="RefSeq" id="WP_277277917.1">
    <property type="nucleotide sequence ID" value="NZ_DPOP01000106.1"/>
</dbReference>
<accession>A0A3D5NC39</accession>
<evidence type="ECO:0000313" key="12">
    <source>
        <dbReference type="EMBL" id="HCW68212.1"/>
    </source>
</evidence>
<dbReference type="InterPro" id="IPR050092">
    <property type="entry name" value="RNase_H"/>
</dbReference>
<comment type="catalytic activity">
    <reaction evidence="1">
        <text>Endonucleolytic cleavage to 5'-phosphomonoester.</text>
        <dbReference type="EC" id="3.1.26.4"/>
    </reaction>
</comment>
<dbReference type="Gene3D" id="3.30.420.10">
    <property type="entry name" value="Ribonuclease H-like superfamily/Ribonuclease H"/>
    <property type="match status" value="1"/>
</dbReference>
<evidence type="ECO:0000256" key="9">
    <source>
        <dbReference type="ARBA" id="ARBA00022801"/>
    </source>
</evidence>
<dbReference type="EC" id="3.1.26.4" evidence="5"/>
<dbReference type="InterPro" id="IPR012337">
    <property type="entry name" value="RNaseH-like_sf"/>
</dbReference>
<evidence type="ECO:0000256" key="2">
    <source>
        <dbReference type="ARBA" id="ARBA00001946"/>
    </source>
</evidence>
<keyword evidence="9" id="KW-0378">Hydrolase</keyword>
<reference evidence="12 13" key="1">
    <citation type="journal article" date="2018" name="Nat. Biotechnol.">
        <title>A standardized bacterial taxonomy based on genome phylogeny substantially revises the tree of life.</title>
        <authorList>
            <person name="Parks D.H."/>
            <person name="Chuvochina M."/>
            <person name="Waite D.W."/>
            <person name="Rinke C."/>
            <person name="Skarshewski A."/>
            <person name="Chaumeil P.A."/>
            <person name="Hugenholtz P."/>
        </authorList>
    </citation>
    <scope>NUCLEOTIDE SEQUENCE [LARGE SCALE GENOMIC DNA]</scope>
    <source>
        <strain evidence="12">UBA9881</strain>
    </source>
</reference>
<keyword evidence="10" id="KW-0460">Magnesium</keyword>
<dbReference type="Pfam" id="PF00075">
    <property type="entry name" value="RNase_H"/>
    <property type="match status" value="1"/>
</dbReference>
<dbReference type="GO" id="GO:0004523">
    <property type="term" value="F:RNA-DNA hybrid ribonuclease activity"/>
    <property type="evidence" value="ECO:0007669"/>
    <property type="project" value="UniProtKB-EC"/>
</dbReference>
<dbReference type="GO" id="GO:0046872">
    <property type="term" value="F:metal ion binding"/>
    <property type="evidence" value="ECO:0007669"/>
    <property type="project" value="UniProtKB-KW"/>
</dbReference>
<feature type="non-terminal residue" evidence="12">
    <location>
        <position position="114"/>
    </location>
</feature>
<gene>
    <name evidence="12" type="ORF">DHR80_13650</name>
</gene>
<evidence type="ECO:0000313" key="13">
    <source>
        <dbReference type="Proteomes" id="UP000264179"/>
    </source>
</evidence>
<comment type="caution">
    <text evidence="12">The sequence shown here is derived from an EMBL/GenBank/DDBJ whole genome shotgun (WGS) entry which is preliminary data.</text>
</comment>
<sequence length="114" mass="12724">MTSDATDDNHVEIYTDGACSGNPGPGGWGAILRFKGVEKELSGGDPETTNNRMEMMAAISALEALKRPCIINVYTDSSYVRDGITKWIFGWQKRGWKTADKKPVKNVELWQRML</sequence>
<keyword evidence="7" id="KW-0479">Metal-binding</keyword>
<evidence type="ECO:0000256" key="4">
    <source>
        <dbReference type="ARBA" id="ARBA00011245"/>
    </source>
</evidence>
<dbReference type="CDD" id="cd09278">
    <property type="entry name" value="RNase_HI_prokaryote_like"/>
    <property type="match status" value="1"/>
</dbReference>
<comment type="similarity">
    <text evidence="3">Belongs to the RNase H family.</text>
</comment>
<evidence type="ECO:0000259" key="11">
    <source>
        <dbReference type="PROSITE" id="PS50879"/>
    </source>
</evidence>
<organism evidence="12 13">
    <name type="scientific">Thalassospira lucentensis</name>
    <dbReference type="NCBI Taxonomy" id="168935"/>
    <lineage>
        <taxon>Bacteria</taxon>
        <taxon>Pseudomonadati</taxon>
        <taxon>Pseudomonadota</taxon>
        <taxon>Alphaproteobacteria</taxon>
        <taxon>Rhodospirillales</taxon>
        <taxon>Thalassospiraceae</taxon>
        <taxon>Thalassospira</taxon>
    </lineage>
</organism>
<evidence type="ECO:0000256" key="5">
    <source>
        <dbReference type="ARBA" id="ARBA00012180"/>
    </source>
</evidence>
<evidence type="ECO:0000256" key="3">
    <source>
        <dbReference type="ARBA" id="ARBA00005300"/>
    </source>
</evidence>
<dbReference type="GO" id="GO:0043137">
    <property type="term" value="P:DNA replication, removal of RNA primer"/>
    <property type="evidence" value="ECO:0007669"/>
    <property type="project" value="TreeGrafter"/>
</dbReference>
<dbReference type="Proteomes" id="UP000264179">
    <property type="component" value="Unassembled WGS sequence"/>
</dbReference>
<evidence type="ECO:0000256" key="7">
    <source>
        <dbReference type="ARBA" id="ARBA00022723"/>
    </source>
</evidence>
<dbReference type="InterPro" id="IPR002156">
    <property type="entry name" value="RNaseH_domain"/>
</dbReference>
<protein>
    <recommendedName>
        <fullName evidence="5">ribonuclease H</fullName>
        <ecNumber evidence="5">3.1.26.4</ecNumber>
    </recommendedName>
</protein>
<dbReference type="AlphaFoldDB" id="A0A3D5NC39"/>
<evidence type="ECO:0000256" key="10">
    <source>
        <dbReference type="ARBA" id="ARBA00022842"/>
    </source>
</evidence>
<evidence type="ECO:0000256" key="8">
    <source>
        <dbReference type="ARBA" id="ARBA00022759"/>
    </source>
</evidence>
<dbReference type="NCBIfam" id="NF001236">
    <property type="entry name" value="PRK00203.1"/>
    <property type="match status" value="1"/>
</dbReference>
<evidence type="ECO:0000256" key="6">
    <source>
        <dbReference type="ARBA" id="ARBA00022722"/>
    </source>
</evidence>
<dbReference type="SUPFAM" id="SSF53098">
    <property type="entry name" value="Ribonuclease H-like"/>
    <property type="match status" value="1"/>
</dbReference>
<keyword evidence="6" id="KW-0540">Nuclease</keyword>